<gene>
    <name evidence="3" type="ORF">DXG03_006755</name>
</gene>
<dbReference type="EMBL" id="JABCKV010000464">
    <property type="protein sequence ID" value="KAG5640878.1"/>
    <property type="molecule type" value="Genomic_DNA"/>
</dbReference>
<proteinExistence type="predicted"/>
<dbReference type="Pfam" id="PF17667">
    <property type="entry name" value="Pkinase_fungal"/>
    <property type="match status" value="1"/>
</dbReference>
<evidence type="ECO:0000313" key="3">
    <source>
        <dbReference type="EMBL" id="KAG5640878.1"/>
    </source>
</evidence>
<sequence length="275" mass="30209">MLTTHPADIRVRPLWLLVWQVFEFKRKADDTTDAFGVQQADSSHSPTLTSSGSIFSSGADALPSIPATSQSFPAAKAKASGSKALHKKALKERFDDAAYDPQAPSAGSKKHRGSQSSMSTTASKRARKGPAPPRRPPPPPPSLTLAQLQLATYALECLDASTRHYVTSFWIDRFKISLWYFDRACVIQTVTFDFEESPAYLSLILYALHTCQDSKKAGFDPNLALPPRAERGKRPVKEDIPKHYQDVLGAIITLPTPIPLKCTIFESSSLRLVPS</sequence>
<evidence type="ECO:0000256" key="1">
    <source>
        <dbReference type="SAM" id="MobiDB-lite"/>
    </source>
</evidence>
<dbReference type="Proteomes" id="UP000775547">
    <property type="component" value="Unassembled WGS sequence"/>
</dbReference>
<accession>A0A9P7G2H4</accession>
<keyword evidence="4" id="KW-1185">Reference proteome</keyword>
<reference evidence="3" key="2">
    <citation type="submission" date="2021-10" db="EMBL/GenBank/DDBJ databases">
        <title>Phylogenomics reveals ancestral predisposition of the termite-cultivated fungus Termitomyces towards a domesticated lifestyle.</title>
        <authorList>
            <person name="Auxier B."/>
            <person name="Grum-Grzhimaylo A."/>
            <person name="Cardenas M.E."/>
            <person name="Lodge J.D."/>
            <person name="Laessoe T."/>
            <person name="Pedersen O."/>
            <person name="Smith M.E."/>
            <person name="Kuyper T.W."/>
            <person name="Franco-Molano E.A."/>
            <person name="Baroni T.J."/>
            <person name="Aanen D.K."/>
        </authorList>
    </citation>
    <scope>NUCLEOTIDE SEQUENCE</scope>
    <source>
        <strain evidence="3">AP01</strain>
        <tissue evidence="3">Mycelium</tissue>
    </source>
</reference>
<dbReference type="AlphaFoldDB" id="A0A9P7G2H4"/>
<feature type="region of interest" description="Disordered" evidence="1">
    <location>
        <begin position="98"/>
        <end position="143"/>
    </location>
</feature>
<evidence type="ECO:0000313" key="4">
    <source>
        <dbReference type="Proteomes" id="UP000775547"/>
    </source>
</evidence>
<feature type="domain" description="Fungal-type protein kinase" evidence="2">
    <location>
        <begin position="146"/>
        <end position="225"/>
    </location>
</feature>
<protein>
    <recommendedName>
        <fullName evidence="2">Fungal-type protein kinase domain-containing protein</fullName>
    </recommendedName>
</protein>
<name>A0A9P7G2H4_9AGAR</name>
<evidence type="ECO:0000259" key="2">
    <source>
        <dbReference type="Pfam" id="PF17667"/>
    </source>
</evidence>
<organism evidence="3 4">
    <name type="scientific">Asterophora parasitica</name>
    <dbReference type="NCBI Taxonomy" id="117018"/>
    <lineage>
        <taxon>Eukaryota</taxon>
        <taxon>Fungi</taxon>
        <taxon>Dikarya</taxon>
        <taxon>Basidiomycota</taxon>
        <taxon>Agaricomycotina</taxon>
        <taxon>Agaricomycetes</taxon>
        <taxon>Agaricomycetidae</taxon>
        <taxon>Agaricales</taxon>
        <taxon>Tricholomatineae</taxon>
        <taxon>Lyophyllaceae</taxon>
        <taxon>Asterophora</taxon>
    </lineage>
</organism>
<feature type="compositionally biased region" description="Pro residues" evidence="1">
    <location>
        <begin position="130"/>
        <end position="142"/>
    </location>
</feature>
<dbReference type="InterPro" id="IPR040976">
    <property type="entry name" value="Pkinase_fungal"/>
</dbReference>
<dbReference type="OrthoDB" id="312874at2759"/>
<feature type="compositionally biased region" description="Polar residues" evidence="1">
    <location>
        <begin position="114"/>
        <end position="123"/>
    </location>
</feature>
<reference evidence="3" key="1">
    <citation type="submission" date="2020-07" db="EMBL/GenBank/DDBJ databases">
        <authorList>
            <person name="Nieuwenhuis M."/>
            <person name="Van De Peppel L.J.J."/>
        </authorList>
    </citation>
    <scope>NUCLEOTIDE SEQUENCE</scope>
    <source>
        <strain evidence="3">AP01</strain>
        <tissue evidence="3">Mycelium</tissue>
    </source>
</reference>
<comment type="caution">
    <text evidence="3">The sequence shown here is derived from an EMBL/GenBank/DDBJ whole genome shotgun (WGS) entry which is preliminary data.</text>
</comment>